<comment type="caution">
    <text evidence="1">The sequence shown here is derived from an EMBL/GenBank/DDBJ whole genome shotgun (WGS) entry which is preliminary data.</text>
</comment>
<dbReference type="EMBL" id="VSSQ01031737">
    <property type="protein sequence ID" value="MPM82753.1"/>
    <property type="molecule type" value="Genomic_DNA"/>
</dbReference>
<protein>
    <submittedName>
        <fullName evidence="1">Uncharacterized protein</fullName>
    </submittedName>
</protein>
<name>A0A645D0Z2_9ZZZZ</name>
<dbReference type="AlphaFoldDB" id="A0A645D0Z2"/>
<accession>A0A645D0Z2</accession>
<organism evidence="1">
    <name type="scientific">bioreactor metagenome</name>
    <dbReference type="NCBI Taxonomy" id="1076179"/>
    <lineage>
        <taxon>unclassified sequences</taxon>
        <taxon>metagenomes</taxon>
        <taxon>ecological metagenomes</taxon>
    </lineage>
</organism>
<evidence type="ECO:0000313" key="1">
    <source>
        <dbReference type="EMBL" id="MPM82753.1"/>
    </source>
</evidence>
<gene>
    <name evidence="1" type="ORF">SDC9_129815</name>
</gene>
<sequence length="145" mass="16579">MGTRTSGLSSFYFGGFRNNYIDWQPAEQYRKELAFPGAEIDQIPAYNYIKTMADLNLTPLRLRGVGTTWLYPTYIKPSVFATHLATDPFKKELSRNIFNAGAQIDIQLVLFSYFKTTWSFGYAKMMENGAQSQDQFMLSLKLLGN</sequence>
<proteinExistence type="predicted"/>
<reference evidence="1" key="1">
    <citation type="submission" date="2019-08" db="EMBL/GenBank/DDBJ databases">
        <authorList>
            <person name="Kucharzyk K."/>
            <person name="Murdoch R.W."/>
            <person name="Higgins S."/>
            <person name="Loffler F."/>
        </authorList>
    </citation>
    <scope>NUCLEOTIDE SEQUENCE</scope>
</reference>